<dbReference type="EMBL" id="BFEA01000830">
    <property type="protein sequence ID" value="GBG90662.1"/>
    <property type="molecule type" value="Genomic_DNA"/>
</dbReference>
<proteinExistence type="predicted"/>
<dbReference type="Gramene" id="GBG90662">
    <property type="protein sequence ID" value="GBG90662"/>
    <property type="gene ID" value="CBR_g51010"/>
</dbReference>
<dbReference type="GO" id="GO:0005524">
    <property type="term" value="F:ATP binding"/>
    <property type="evidence" value="ECO:0007669"/>
    <property type="project" value="UniProtKB-KW"/>
</dbReference>
<reference evidence="7 8" key="1">
    <citation type="journal article" date="2018" name="Cell">
        <title>The Chara Genome: Secondary Complexity and Implications for Plant Terrestrialization.</title>
        <authorList>
            <person name="Nishiyama T."/>
            <person name="Sakayama H."/>
            <person name="Vries J.D."/>
            <person name="Buschmann H."/>
            <person name="Saint-Marcoux D."/>
            <person name="Ullrich K.K."/>
            <person name="Haas F.B."/>
            <person name="Vanderstraeten L."/>
            <person name="Becker D."/>
            <person name="Lang D."/>
            <person name="Vosolsobe S."/>
            <person name="Rombauts S."/>
            <person name="Wilhelmsson P.K.I."/>
            <person name="Janitza P."/>
            <person name="Kern R."/>
            <person name="Heyl A."/>
            <person name="Rumpler F."/>
            <person name="Villalobos L.I.A.C."/>
            <person name="Clay J.M."/>
            <person name="Skokan R."/>
            <person name="Toyoda A."/>
            <person name="Suzuki Y."/>
            <person name="Kagoshima H."/>
            <person name="Schijlen E."/>
            <person name="Tajeshwar N."/>
            <person name="Catarino B."/>
            <person name="Hetherington A.J."/>
            <person name="Saltykova A."/>
            <person name="Bonnot C."/>
            <person name="Breuninger H."/>
            <person name="Symeonidi A."/>
            <person name="Radhakrishnan G.V."/>
            <person name="Van Nieuwerburgh F."/>
            <person name="Deforce D."/>
            <person name="Chang C."/>
            <person name="Karol K.G."/>
            <person name="Hedrich R."/>
            <person name="Ulvskov P."/>
            <person name="Glockner G."/>
            <person name="Delwiche C.F."/>
            <person name="Petrasek J."/>
            <person name="Van de Peer Y."/>
            <person name="Friml J."/>
            <person name="Beilby M."/>
            <person name="Dolan L."/>
            <person name="Kohara Y."/>
            <person name="Sugano S."/>
            <person name="Fujiyama A."/>
            <person name="Delaux P.-M."/>
            <person name="Quint M."/>
            <person name="TheiBen G."/>
            <person name="Hagemann M."/>
            <person name="Harholt J."/>
            <person name="Dunand C."/>
            <person name="Zachgo S."/>
            <person name="Langdale J."/>
            <person name="Maumus F."/>
            <person name="Straeten D.V.D."/>
            <person name="Gould S.B."/>
            <person name="Rensing S.A."/>
        </authorList>
    </citation>
    <scope>NUCLEOTIDE SEQUENCE [LARGE SCALE GENOMIC DNA]</scope>
    <source>
        <strain evidence="7 8">S276</strain>
    </source>
</reference>
<evidence type="ECO:0000256" key="4">
    <source>
        <dbReference type="ARBA" id="ARBA00022840"/>
    </source>
</evidence>
<evidence type="ECO:0000256" key="3">
    <source>
        <dbReference type="ARBA" id="ARBA00022763"/>
    </source>
</evidence>
<dbReference type="GO" id="GO:0000077">
    <property type="term" value="P:DNA damage checkpoint signaling"/>
    <property type="evidence" value="ECO:0007669"/>
    <property type="project" value="TreeGrafter"/>
</dbReference>
<keyword evidence="8" id="KW-1185">Reference proteome</keyword>
<keyword evidence="2" id="KW-0547">Nucleotide-binding</keyword>
<keyword evidence="5" id="KW-0539">Nucleus</keyword>
<keyword evidence="4" id="KW-0067">ATP-binding</keyword>
<evidence type="ECO:0000313" key="7">
    <source>
        <dbReference type="EMBL" id="GBG90662.1"/>
    </source>
</evidence>
<dbReference type="OrthoDB" id="10265971at2759"/>
<dbReference type="GO" id="GO:0003682">
    <property type="term" value="F:chromatin binding"/>
    <property type="evidence" value="ECO:0007669"/>
    <property type="project" value="TreeGrafter"/>
</dbReference>
<dbReference type="PANTHER" id="PTHR12172:SF0">
    <property type="entry name" value="CELL CYCLE CHECKPOINT PROTEIN RAD17"/>
    <property type="match status" value="1"/>
</dbReference>
<dbReference type="OMA" id="ICRDEQC"/>
<evidence type="ECO:0000256" key="1">
    <source>
        <dbReference type="ARBA" id="ARBA00004123"/>
    </source>
</evidence>
<evidence type="ECO:0000256" key="5">
    <source>
        <dbReference type="ARBA" id="ARBA00023242"/>
    </source>
</evidence>
<evidence type="ECO:0000313" key="8">
    <source>
        <dbReference type="Proteomes" id="UP000265515"/>
    </source>
</evidence>
<name>A0A388M874_CHABU</name>
<gene>
    <name evidence="7" type="ORF">CBR_g51010</name>
</gene>
<dbReference type="InterPro" id="IPR004582">
    <property type="entry name" value="Checkpoint_prot_Rad17_Rad24"/>
</dbReference>
<dbReference type="Proteomes" id="UP000265515">
    <property type="component" value="Unassembled WGS sequence"/>
</dbReference>
<accession>A0A388M874</accession>
<evidence type="ECO:0000256" key="2">
    <source>
        <dbReference type="ARBA" id="ARBA00022741"/>
    </source>
</evidence>
<dbReference type="GO" id="GO:0006281">
    <property type="term" value="P:DNA repair"/>
    <property type="evidence" value="ECO:0007669"/>
    <property type="project" value="InterPro"/>
</dbReference>
<dbReference type="STRING" id="69332.A0A388M874"/>
<comment type="caution">
    <text evidence="7">The sequence shown here is derived from an EMBL/GenBank/DDBJ whole genome shotgun (WGS) entry which is preliminary data.</text>
</comment>
<dbReference type="GO" id="GO:0033314">
    <property type="term" value="P:mitotic DNA replication checkpoint signaling"/>
    <property type="evidence" value="ECO:0007669"/>
    <property type="project" value="TreeGrafter"/>
</dbReference>
<dbReference type="AlphaFoldDB" id="A0A388M874"/>
<protein>
    <submittedName>
        <fullName evidence="7">Uncharacterized protein</fullName>
    </submittedName>
</protein>
<sequence length="344" mass="37436">MGLSLLEWTAPVPTLWAEHLHHAGTGTPYSSKLDEFEQFVERAQKFPAISLSGGLSRGQQLGGGWDSTGPSAAAAALEREGRVVPLRMERGDNIRDEGNVASSLREEGRGLSGMAAMMSVRGANWTDWRDKVTSKKLLLIDDLPFAGERSRRERLCSCMYRLAIGARFPTVVIITDVVGEGSRSSSSSSGGNAQFAGEPQALRQALERGGAYQVHLGEEAQVAERFRRLPLAMDKPEAILSQAHQETGRVIAFLHENVLDFIDEEAIDDAAEVLHYLSDADWLLSGRSSRWSSRGDAYSALDHSDIDPSQLVIAASGSIAARGVLFANEHSAPRRSLYRSNFNG</sequence>
<keyword evidence="3" id="KW-0227">DNA damage</keyword>
<dbReference type="GO" id="GO:0003689">
    <property type="term" value="F:DNA clamp loader activity"/>
    <property type="evidence" value="ECO:0007669"/>
    <property type="project" value="TreeGrafter"/>
</dbReference>
<evidence type="ECO:0000256" key="6">
    <source>
        <dbReference type="ARBA" id="ARBA00023306"/>
    </source>
</evidence>
<comment type="subcellular location">
    <subcellularLocation>
        <location evidence="1">Nucleus</location>
    </subcellularLocation>
</comment>
<dbReference type="GO" id="GO:0005634">
    <property type="term" value="C:nucleus"/>
    <property type="evidence" value="ECO:0007669"/>
    <property type="project" value="UniProtKB-SubCell"/>
</dbReference>
<dbReference type="PANTHER" id="PTHR12172">
    <property type="entry name" value="CELL CYCLE CHECKPOINT PROTEIN RAD17"/>
    <property type="match status" value="1"/>
</dbReference>
<keyword evidence="6" id="KW-0131">Cell cycle</keyword>
<organism evidence="7 8">
    <name type="scientific">Chara braunii</name>
    <name type="common">Braun's stonewort</name>
    <dbReference type="NCBI Taxonomy" id="69332"/>
    <lineage>
        <taxon>Eukaryota</taxon>
        <taxon>Viridiplantae</taxon>
        <taxon>Streptophyta</taxon>
        <taxon>Charophyceae</taxon>
        <taxon>Charales</taxon>
        <taxon>Characeae</taxon>
        <taxon>Chara</taxon>
    </lineage>
</organism>